<keyword evidence="1" id="KW-0472">Membrane</keyword>
<name>A0A8T3UWN8_9ARCH</name>
<comment type="caution">
    <text evidence="2">The sequence shown here is derived from an EMBL/GenBank/DDBJ whole genome shotgun (WGS) entry which is preliminary data.</text>
</comment>
<feature type="non-terminal residue" evidence="2">
    <location>
        <position position="103"/>
    </location>
</feature>
<protein>
    <submittedName>
        <fullName evidence="2">Uncharacterized protein</fullName>
    </submittedName>
</protein>
<keyword evidence="1" id="KW-1133">Transmembrane helix</keyword>
<dbReference type="Proteomes" id="UP000763484">
    <property type="component" value="Unassembled WGS sequence"/>
</dbReference>
<accession>A0A8T3UWN8</accession>
<evidence type="ECO:0000313" key="3">
    <source>
        <dbReference type="Proteomes" id="UP000763484"/>
    </source>
</evidence>
<sequence length="103" mass="11863">MFENLKKGWAIGRSTRKLIFEDKTLMVYPLISGIVAMFEMLVVFLPFGFSDFPSNPYYMILALFLFYFVVTFTTTYIIMAMFIAFRAFESGNKIGHKQALSAV</sequence>
<gene>
    <name evidence="2" type="ORF">IHE50_00400</name>
</gene>
<evidence type="ECO:0000313" key="2">
    <source>
        <dbReference type="EMBL" id="MBE5727867.1"/>
    </source>
</evidence>
<dbReference type="EMBL" id="JADFAQ010000011">
    <property type="protein sequence ID" value="MBE5727867.1"/>
    <property type="molecule type" value="Genomic_DNA"/>
</dbReference>
<feature type="transmembrane region" description="Helical" evidence="1">
    <location>
        <begin position="57"/>
        <end position="85"/>
    </location>
</feature>
<reference evidence="2 3" key="1">
    <citation type="submission" date="2020-09" db="EMBL/GenBank/DDBJ databases">
        <title>Genomic characterization of a novel Parvarchaeota family in acid mine drainage sediments.</title>
        <authorList>
            <person name="Luo Z.-H."/>
        </authorList>
    </citation>
    <scope>NUCLEOTIDE SEQUENCE [LARGE SCALE GENOMIC DNA]</scope>
    <source>
        <strain evidence="2">TL1-5_bins.178</strain>
    </source>
</reference>
<evidence type="ECO:0000256" key="1">
    <source>
        <dbReference type="SAM" id="Phobius"/>
    </source>
</evidence>
<feature type="transmembrane region" description="Helical" evidence="1">
    <location>
        <begin position="25"/>
        <end position="45"/>
    </location>
</feature>
<dbReference type="AlphaFoldDB" id="A0A8T3UWN8"/>
<keyword evidence="1" id="KW-0812">Transmembrane</keyword>
<organism evidence="2 3">
    <name type="scientific">Candidatus Acidifodinimicrobium mancum</name>
    <dbReference type="NCBI Taxonomy" id="2898728"/>
    <lineage>
        <taxon>Archaea</taxon>
        <taxon>Candidatus Parvarchaeota</taxon>
        <taxon>Candidatus Acidifodinimicrobiaceae</taxon>
        <taxon>Candidatus Acidifodinimicrobium</taxon>
    </lineage>
</organism>
<proteinExistence type="predicted"/>